<dbReference type="RefSeq" id="WP_169115546.1">
    <property type="nucleotide sequence ID" value="NZ_JAAAUB010000003.1"/>
</dbReference>
<dbReference type="NCBIfam" id="TIGR02001">
    <property type="entry name" value="gcw_chp"/>
    <property type="match status" value="1"/>
</dbReference>
<organism evidence="2 3">
    <name type="scientific">Tepidiphilus baoligensis</name>
    <dbReference type="NCBI Taxonomy" id="2698687"/>
    <lineage>
        <taxon>Bacteria</taxon>
        <taxon>Pseudomonadati</taxon>
        <taxon>Pseudomonadota</taxon>
        <taxon>Hydrogenophilia</taxon>
        <taxon>Hydrogenophilales</taxon>
        <taxon>Hydrogenophilaceae</taxon>
        <taxon>Tepidiphilus</taxon>
    </lineage>
</organism>
<protein>
    <submittedName>
        <fullName evidence="2">Uncharacterized protein</fullName>
    </submittedName>
</protein>
<evidence type="ECO:0000313" key="3">
    <source>
        <dbReference type="Proteomes" id="UP000669605"/>
    </source>
</evidence>
<proteinExistence type="predicted"/>
<reference evidence="2 3" key="1">
    <citation type="journal article" date="2020" name="Curr. Microbiol.">
        <title>Tepidiphilus baoligensis sp. nov., a Novel Bacterium of the Family Hydrogenophilaceae Isolated from an Oil Reservoir.</title>
        <authorList>
            <person name="Zhang X."/>
            <person name="Wang G."/>
            <person name="Ma X."/>
            <person name="Yu J."/>
            <person name="You J."/>
            <person name="Xue Y."/>
            <person name="Ma Y."/>
        </authorList>
    </citation>
    <scope>NUCLEOTIDE SEQUENCE [LARGE SCALE GENOMIC DNA]</scope>
    <source>
        <strain evidence="2 3">B18-69</strain>
    </source>
</reference>
<dbReference type="EMBL" id="JAAAUB010000003">
    <property type="protein sequence ID" value="NMH16262.1"/>
    <property type="molecule type" value="Genomic_DNA"/>
</dbReference>
<dbReference type="InterPro" id="IPR010239">
    <property type="entry name" value="CHP02001"/>
</dbReference>
<keyword evidence="3" id="KW-1185">Reference proteome</keyword>
<accession>A0ABX1QK50</accession>
<dbReference type="Pfam" id="PF09694">
    <property type="entry name" value="Gcw_chp"/>
    <property type="match status" value="1"/>
</dbReference>
<feature type="chain" id="PRO_5046639539" evidence="1">
    <location>
        <begin position="24"/>
        <end position="254"/>
    </location>
</feature>
<dbReference type="Proteomes" id="UP000669605">
    <property type="component" value="Unassembled WGS sequence"/>
</dbReference>
<evidence type="ECO:0000313" key="2">
    <source>
        <dbReference type="EMBL" id="NMH16262.1"/>
    </source>
</evidence>
<keyword evidence="1" id="KW-0732">Signal</keyword>
<gene>
    <name evidence="2" type="ORF">GV368_03900</name>
</gene>
<evidence type="ECO:0000256" key="1">
    <source>
        <dbReference type="SAM" id="SignalP"/>
    </source>
</evidence>
<name>A0ABX1QK50_9PROT</name>
<feature type="signal peptide" evidence="1">
    <location>
        <begin position="1"/>
        <end position="23"/>
    </location>
</feature>
<sequence length="254" mass="27620">MKSFALPLTAMFCALHVIPSAHAEESPQTPYSLSFSLGATSDYVFRGVSQTQNEPAVQGGLEFAHASGIYIGLWGSNVAWVKDGGYKDDNSLEVDLYGGFRGNFTEDFGYDAGIITYYYPGNKISGATDPDTTEVYAGVSWRTISFKYSHAVSKHLFGWTADDGGKTRGSYYLDLSGTYDLGSGWSVLAHVGYQDIKDNDEASYTDWKLGVSKDLGFGIVSLAYTDTDASKSAYTWDGEKVADARVILSFQTGF</sequence>
<comment type="caution">
    <text evidence="2">The sequence shown here is derived from an EMBL/GenBank/DDBJ whole genome shotgun (WGS) entry which is preliminary data.</text>
</comment>